<name>A0A6J4K2K3_9CHLR</name>
<evidence type="ECO:0000313" key="1">
    <source>
        <dbReference type="EMBL" id="CAA9294200.1"/>
    </source>
</evidence>
<sequence length="28" mass="2892">PQVGLVRALYRVDAGCAVAAVRLLGPNL</sequence>
<organism evidence="1">
    <name type="scientific">uncultured Chloroflexia bacterium</name>
    <dbReference type="NCBI Taxonomy" id="1672391"/>
    <lineage>
        <taxon>Bacteria</taxon>
        <taxon>Bacillati</taxon>
        <taxon>Chloroflexota</taxon>
        <taxon>Chloroflexia</taxon>
        <taxon>environmental samples</taxon>
    </lineage>
</organism>
<proteinExistence type="predicted"/>
<reference evidence="1" key="1">
    <citation type="submission" date="2020-02" db="EMBL/GenBank/DDBJ databases">
        <authorList>
            <person name="Meier V. D."/>
        </authorList>
    </citation>
    <scope>NUCLEOTIDE SEQUENCE</scope>
    <source>
        <strain evidence="1">AVDCRST_MAG93</strain>
    </source>
</reference>
<dbReference type="EMBL" id="CADCTR010001398">
    <property type="protein sequence ID" value="CAA9294200.1"/>
    <property type="molecule type" value="Genomic_DNA"/>
</dbReference>
<feature type="non-terminal residue" evidence="1">
    <location>
        <position position="28"/>
    </location>
</feature>
<protein>
    <submittedName>
        <fullName evidence="1">Uncharacterized protein</fullName>
    </submittedName>
</protein>
<accession>A0A6J4K2K3</accession>
<dbReference type="AlphaFoldDB" id="A0A6J4K2K3"/>
<feature type="non-terminal residue" evidence="1">
    <location>
        <position position="1"/>
    </location>
</feature>
<gene>
    <name evidence="1" type="ORF">AVDCRST_MAG93-4133</name>
</gene>